<feature type="transmembrane region" description="Helical" evidence="1">
    <location>
        <begin position="503"/>
        <end position="526"/>
    </location>
</feature>
<keyword evidence="3" id="KW-1185">Reference proteome</keyword>
<feature type="transmembrane region" description="Helical" evidence="1">
    <location>
        <begin position="63"/>
        <end position="83"/>
    </location>
</feature>
<feature type="transmembrane region" description="Helical" evidence="1">
    <location>
        <begin position="89"/>
        <end position="107"/>
    </location>
</feature>
<feature type="transmembrane region" description="Helical" evidence="1">
    <location>
        <begin position="351"/>
        <end position="370"/>
    </location>
</feature>
<feature type="transmembrane region" description="Helical" evidence="1">
    <location>
        <begin position="473"/>
        <end position="491"/>
    </location>
</feature>
<evidence type="ECO:0000256" key="1">
    <source>
        <dbReference type="SAM" id="Phobius"/>
    </source>
</evidence>
<accession>A0A011NLJ2</accession>
<evidence type="ECO:0000313" key="3">
    <source>
        <dbReference type="Proteomes" id="UP000020218"/>
    </source>
</evidence>
<dbReference type="Pfam" id="PF07556">
    <property type="entry name" value="DUF1538"/>
    <property type="match status" value="2"/>
</dbReference>
<organism evidence="2 3">
    <name type="scientific">Candidatus Accumulibacter adjunctus</name>
    <dbReference type="NCBI Taxonomy" id="1454001"/>
    <lineage>
        <taxon>Bacteria</taxon>
        <taxon>Pseudomonadati</taxon>
        <taxon>Pseudomonadota</taxon>
        <taxon>Betaproteobacteria</taxon>
        <taxon>Candidatus Accumulibacter</taxon>
    </lineage>
</organism>
<evidence type="ECO:0008006" key="4">
    <source>
        <dbReference type="Google" id="ProtNLM"/>
    </source>
</evidence>
<dbReference type="EMBL" id="JFAX01000022">
    <property type="protein sequence ID" value="EXI65472.1"/>
    <property type="molecule type" value="Genomic_DNA"/>
</dbReference>
<keyword evidence="1" id="KW-0812">Transmembrane</keyword>
<feature type="transmembrane region" description="Helical" evidence="1">
    <location>
        <begin position="448"/>
        <end position="467"/>
    </location>
</feature>
<keyword evidence="1" id="KW-1133">Transmembrane helix</keyword>
<dbReference type="PATRIC" id="fig|1454001.3.peg.3189"/>
<dbReference type="InterPro" id="IPR011435">
    <property type="entry name" value="UmpAB"/>
</dbReference>
<feature type="transmembrane region" description="Helical" evidence="1">
    <location>
        <begin position="206"/>
        <end position="225"/>
    </location>
</feature>
<sequence length="568" mass="60544">MAERQLRYGIYLGALQRHTRQLSYATIVEAERLLPKRPRLRVIDLHRLLTPYVSLRFIEQLQAVVPLALLLIGFQALALRSSLLDTQSVVLGIIAVIVGLMFFMEGVKQGMMPFAENVGFHMPGRTHLGILLLFSLLLGAAATFAEPAIGALQAAATAVSPERAPWLRQLLGPYVTWLVLAVAGGVGLAVVVGMLRMVFGWQLKHLVLLIAPPTLALTVWCAQQPELVPILGLAWDCGAITTGPVTVPLVLAVGVGVAASAGRTDNPLSGFGIVTLASLFPIIAVLSVAIYLTSQGEGAMLPVMAEQVEAWYREPPFPEIIGAFRAIVPLILLLVLAQTLLLRQKIRRRNVFIYGVAMALVGMSVFNVGLTEGLVALGEQAGINVPWAFSPHQRTGAPALYPYLLGISLTLVFAFSIGYGATVAEPALNAMGMTVENLTHGAFRQRTLIHAVAAGVGIGAALGVSRILFDLPLWILLLLGYLIALGLTIVSREEIVNLAWDSAGVTTGPVTVPLLLALGLGLAHVIKTADGFGILAMCSVGPIVSVLATGLWIDLQERTEGRRKKGEA</sequence>
<feature type="transmembrane region" description="Helical" evidence="1">
    <location>
        <begin position="532"/>
        <end position="555"/>
    </location>
</feature>
<feature type="transmembrane region" description="Helical" evidence="1">
    <location>
        <begin position="268"/>
        <end position="292"/>
    </location>
</feature>
<dbReference type="AlphaFoldDB" id="A0A011NLJ2"/>
<proteinExistence type="predicted"/>
<feature type="transmembrane region" description="Helical" evidence="1">
    <location>
        <begin position="320"/>
        <end position="342"/>
    </location>
</feature>
<name>A0A011NLJ2_9PROT</name>
<feature type="transmembrane region" description="Helical" evidence="1">
    <location>
        <begin position="400"/>
        <end position="428"/>
    </location>
</feature>
<dbReference type="Proteomes" id="UP000020218">
    <property type="component" value="Unassembled WGS sequence"/>
</dbReference>
<reference evidence="2" key="1">
    <citation type="submission" date="2014-02" db="EMBL/GenBank/DDBJ databases">
        <title>Expanding our view of genomic diversity in Candidatus Accumulibacter clades.</title>
        <authorList>
            <person name="Skennerton C.T."/>
            <person name="Barr J.J."/>
            <person name="Slater F.R."/>
            <person name="Bond P.L."/>
            <person name="Tyson G.W."/>
        </authorList>
    </citation>
    <scope>NUCLEOTIDE SEQUENCE [LARGE SCALE GENOMIC DNA]</scope>
</reference>
<feature type="transmembrane region" description="Helical" evidence="1">
    <location>
        <begin position="174"/>
        <end position="199"/>
    </location>
</feature>
<dbReference type="STRING" id="1454001.AW08_03143"/>
<protein>
    <recommendedName>
        <fullName evidence="4">DUF1538 domain-containing protein</fullName>
    </recommendedName>
</protein>
<feature type="transmembrane region" description="Helical" evidence="1">
    <location>
        <begin position="128"/>
        <end position="154"/>
    </location>
</feature>
<feature type="transmembrane region" description="Helical" evidence="1">
    <location>
        <begin position="245"/>
        <end position="261"/>
    </location>
</feature>
<keyword evidence="1" id="KW-0472">Membrane</keyword>
<gene>
    <name evidence="2" type="ORF">AW08_03143</name>
</gene>
<comment type="caution">
    <text evidence="2">The sequence shown here is derived from an EMBL/GenBank/DDBJ whole genome shotgun (WGS) entry which is preliminary data.</text>
</comment>
<evidence type="ECO:0000313" key="2">
    <source>
        <dbReference type="EMBL" id="EXI65472.1"/>
    </source>
</evidence>